<dbReference type="InterPro" id="IPR049883">
    <property type="entry name" value="NOTCH1_EGF-like"/>
</dbReference>
<dbReference type="InterPro" id="IPR000436">
    <property type="entry name" value="Sushi_SCR_CCP_dom"/>
</dbReference>
<dbReference type="InterPro" id="IPR003410">
    <property type="entry name" value="HYR_dom"/>
</dbReference>
<dbReference type="Pfam" id="PF00084">
    <property type="entry name" value="Sushi"/>
    <property type="match status" value="1"/>
</dbReference>
<evidence type="ECO:0000256" key="6">
    <source>
        <dbReference type="SAM" id="MobiDB-lite"/>
    </source>
</evidence>
<dbReference type="InterPro" id="IPR035976">
    <property type="entry name" value="Sushi/SCR/CCP_sf"/>
</dbReference>
<evidence type="ECO:0000256" key="4">
    <source>
        <dbReference type="ARBA" id="ARBA00023157"/>
    </source>
</evidence>
<accession>A0ABM3FJB7</accession>
<feature type="region of interest" description="Disordered" evidence="6">
    <location>
        <begin position="87"/>
        <end position="281"/>
    </location>
</feature>
<proteinExistence type="predicted"/>
<dbReference type="SMART" id="SM00032">
    <property type="entry name" value="CCP"/>
    <property type="match status" value="2"/>
</dbReference>
<evidence type="ECO:0000259" key="9">
    <source>
        <dbReference type="PROSITE" id="PS50923"/>
    </source>
</evidence>
<feature type="signal peptide" evidence="7">
    <location>
        <begin position="1"/>
        <end position="26"/>
    </location>
</feature>
<feature type="chain" id="PRO_5047002031" evidence="7">
    <location>
        <begin position="27"/>
        <end position="1054"/>
    </location>
</feature>
<feature type="compositionally biased region" description="Basic and acidic residues" evidence="6">
    <location>
        <begin position="325"/>
        <end position="334"/>
    </location>
</feature>
<reference evidence="11" key="1">
    <citation type="submission" date="2025-08" db="UniProtKB">
        <authorList>
            <consortium name="RefSeq"/>
        </authorList>
    </citation>
    <scope>IDENTIFICATION</scope>
    <source>
        <tissue evidence="11">Thorax and Abdomen</tissue>
    </source>
</reference>
<feature type="compositionally biased region" description="Basic residues" evidence="6">
    <location>
        <begin position="232"/>
        <end position="253"/>
    </location>
</feature>
<name>A0ABM3FJB7_NEOLC</name>
<dbReference type="InterPro" id="IPR001881">
    <property type="entry name" value="EGF-like_Ca-bd_dom"/>
</dbReference>
<feature type="compositionally biased region" description="Basic and acidic residues" evidence="6">
    <location>
        <begin position="222"/>
        <end position="231"/>
    </location>
</feature>
<dbReference type="PROSITE" id="PS50923">
    <property type="entry name" value="SUSHI"/>
    <property type="match status" value="1"/>
</dbReference>
<evidence type="ECO:0000256" key="5">
    <source>
        <dbReference type="PROSITE-ProRule" id="PRU00302"/>
    </source>
</evidence>
<dbReference type="Gene3D" id="2.10.25.10">
    <property type="entry name" value="Laminin"/>
    <property type="match status" value="6"/>
</dbReference>
<organism evidence="10 11">
    <name type="scientific">Neodiprion lecontei</name>
    <name type="common">Redheaded pine sawfly</name>
    <dbReference type="NCBI Taxonomy" id="441921"/>
    <lineage>
        <taxon>Eukaryota</taxon>
        <taxon>Metazoa</taxon>
        <taxon>Ecdysozoa</taxon>
        <taxon>Arthropoda</taxon>
        <taxon>Hexapoda</taxon>
        <taxon>Insecta</taxon>
        <taxon>Pterygota</taxon>
        <taxon>Neoptera</taxon>
        <taxon>Endopterygota</taxon>
        <taxon>Hymenoptera</taxon>
        <taxon>Tenthredinoidea</taxon>
        <taxon>Diprionidae</taxon>
        <taxon>Diprioninae</taxon>
        <taxon>Neodiprion</taxon>
    </lineage>
</organism>
<dbReference type="RefSeq" id="XP_046588123.1">
    <property type="nucleotide sequence ID" value="XM_046732167.1"/>
</dbReference>
<dbReference type="PROSITE" id="PS50825">
    <property type="entry name" value="HYR"/>
    <property type="match status" value="1"/>
</dbReference>
<dbReference type="SUPFAM" id="SSF57184">
    <property type="entry name" value="Growth factor receptor domain"/>
    <property type="match status" value="1"/>
</dbReference>
<keyword evidence="10" id="KW-1185">Reference proteome</keyword>
<dbReference type="Gene3D" id="2.10.70.10">
    <property type="entry name" value="Complement Module, domain 1"/>
    <property type="match status" value="1"/>
</dbReference>
<feature type="region of interest" description="Disordered" evidence="6">
    <location>
        <begin position="312"/>
        <end position="334"/>
    </location>
</feature>
<dbReference type="PANTHER" id="PTHR24034:SF209">
    <property type="entry name" value="EGF-LIKE DOMAIN-CONTAINING PROTEIN"/>
    <property type="match status" value="1"/>
</dbReference>
<feature type="compositionally biased region" description="Low complexity" evidence="6">
    <location>
        <begin position="450"/>
        <end position="460"/>
    </location>
</feature>
<feature type="compositionally biased region" description="Basic and acidic residues" evidence="6">
    <location>
        <begin position="33"/>
        <end position="52"/>
    </location>
</feature>
<protein>
    <submittedName>
        <fullName evidence="11">Uncharacterized protein LOC107227549 isoform X2</fullName>
    </submittedName>
</protein>
<dbReference type="PANTHER" id="PTHR24034">
    <property type="entry name" value="EGF-LIKE DOMAIN-CONTAINING PROTEIN"/>
    <property type="match status" value="1"/>
</dbReference>
<dbReference type="CDD" id="cd00033">
    <property type="entry name" value="CCP"/>
    <property type="match status" value="1"/>
</dbReference>
<dbReference type="SUPFAM" id="SSF57196">
    <property type="entry name" value="EGF/Laminin"/>
    <property type="match status" value="4"/>
</dbReference>
<keyword evidence="3" id="KW-0677">Repeat</keyword>
<feature type="domain" description="HYR" evidence="8">
    <location>
        <begin position="974"/>
        <end position="1053"/>
    </location>
</feature>
<dbReference type="CDD" id="cd00054">
    <property type="entry name" value="EGF_CA"/>
    <property type="match status" value="3"/>
</dbReference>
<dbReference type="SMART" id="SM00179">
    <property type="entry name" value="EGF_CA"/>
    <property type="match status" value="6"/>
</dbReference>
<evidence type="ECO:0000313" key="10">
    <source>
        <dbReference type="Proteomes" id="UP000829291"/>
    </source>
</evidence>
<dbReference type="InterPro" id="IPR050751">
    <property type="entry name" value="ECM_structural_protein"/>
</dbReference>
<dbReference type="GeneID" id="107227549"/>
<evidence type="ECO:0000259" key="8">
    <source>
        <dbReference type="PROSITE" id="PS50825"/>
    </source>
</evidence>
<dbReference type="InterPro" id="IPR000742">
    <property type="entry name" value="EGF"/>
</dbReference>
<dbReference type="SUPFAM" id="SSF57535">
    <property type="entry name" value="Complement control module/SCR domain"/>
    <property type="match status" value="1"/>
</dbReference>
<keyword evidence="2 7" id="KW-0732">Signal</keyword>
<dbReference type="Pfam" id="PF14670">
    <property type="entry name" value="FXa_inhibition"/>
    <property type="match status" value="2"/>
</dbReference>
<keyword evidence="1" id="KW-0245">EGF-like domain</keyword>
<feature type="compositionally biased region" description="Polar residues" evidence="6">
    <location>
        <begin position="167"/>
        <end position="178"/>
    </location>
</feature>
<dbReference type="Pfam" id="PF07645">
    <property type="entry name" value="EGF_CA"/>
    <property type="match status" value="3"/>
</dbReference>
<keyword evidence="5" id="KW-0768">Sushi</keyword>
<evidence type="ECO:0000256" key="1">
    <source>
        <dbReference type="ARBA" id="ARBA00022536"/>
    </source>
</evidence>
<sequence>MWSKGVMNVTRLKCLVIILGLNLTQGFSQNAEPGEKERRNGDRGEVAERPYDDSGLMTTPGSFFVTSTQRAKQPFEHKGMLEERKELLPRSARGESEVVQQTVMPQGSKKAGGTFSTSASPAEVGKSNGEDINETTTLLPPPRKRSRNRGGERRRRLKQFLAVMSRGNESNAMASSVSGGPRASRVNTELNSVVRRPKKDRLNTEHGRPTQRRKSGRTNSGGDKELKEARERRKRLRMERRRRRARERRRRNKIHDGLKGGKGRRNRKQKEPANAEHNATDVGNVSRVTDVKPPQGRVSVNQQRDEALIPEPSLEEGASGGGIKLQDHREQRPENVEREFSKQFERELSRSAQPLIGSRHMPQPKVVDGKVGSLENLRFAGEKILGYSRTENELPSDDANNEVFPANHLEHYRDYVTNGLLLAKTSAELRGDSFPENSKLHPETPTFPGNSSESENSVSNGLDSDEVWKTDVSELKGDLSCINGTFLPAPLSRNALIKYVKSSTPGHEYLEADYECTPGYSMTTKTRRLLCNNRRWIGDMPRCKPRRNPNDVCADSPCDQVCREVNGTPTCACYKGFRQQGSKCIDVNECEKGNGGCEFICLNTPGSYRCECPKGMRQGENRYTCMDINECLLNNGHGPCQDTCRNFEGGYGCSCEGLPGTVLGPNNHTCQDAGPCGTSNAGCSHTCLSTMGRVFCLCPDGFMLEDDWKTCQDVDECAVPDLQSVVCQHGCINTPGSYRCSEPSEINDEPPSDVSKKSCEPGFEPSVNHGCVDINECSFSNGGCSEVCENTVGSYFCACNGEERLLSSNGKTCLDTNDVSCPILNPSGRGYVMCSRLAAPQAWRGRKRMINRPGTKCFLKCPYGYQLRGEYELTCGTDGNWLGSRHGECVRYSKPRLDCPPNFIAEVPPGQSEAFVTFAQPSTDLDWFRYVRSEPAWGTRLEANLTPGKHAVTFTAKHPVSKKQTTCTLDITVKPGEAPRIKNCPENIVVHSRNSTIVTWTEPVFTDNVNISNVVSNENPGASFPVGDHKIHYEASDEAGWTATCDFLVTIRDD</sequence>
<dbReference type="Proteomes" id="UP000829291">
    <property type="component" value="Chromosome 2"/>
</dbReference>
<gene>
    <name evidence="11" type="primary">LOC107227549</name>
</gene>
<dbReference type="PROSITE" id="PS01187">
    <property type="entry name" value="EGF_CA"/>
    <property type="match status" value="3"/>
</dbReference>
<dbReference type="SMART" id="SM00181">
    <property type="entry name" value="EGF"/>
    <property type="match status" value="6"/>
</dbReference>
<keyword evidence="4" id="KW-1015">Disulfide bond</keyword>
<feature type="compositionally biased region" description="Basic and acidic residues" evidence="6">
    <location>
        <begin position="432"/>
        <end position="442"/>
    </location>
</feature>
<dbReference type="InterPro" id="IPR018097">
    <property type="entry name" value="EGF_Ca-bd_CS"/>
</dbReference>
<feature type="domain" description="Sushi" evidence="9">
    <location>
        <begin position="832"/>
        <end position="891"/>
    </location>
</feature>
<feature type="region of interest" description="Disordered" evidence="6">
    <location>
        <begin position="432"/>
        <end position="465"/>
    </location>
</feature>
<evidence type="ECO:0000256" key="2">
    <source>
        <dbReference type="ARBA" id="ARBA00022729"/>
    </source>
</evidence>
<evidence type="ECO:0000256" key="7">
    <source>
        <dbReference type="SAM" id="SignalP"/>
    </source>
</evidence>
<comment type="caution">
    <text evidence="5">Lacks conserved residue(s) required for the propagation of feature annotation.</text>
</comment>
<feature type="region of interest" description="Disordered" evidence="6">
    <location>
        <begin position="27"/>
        <end position="60"/>
    </location>
</feature>
<dbReference type="Pfam" id="PF02494">
    <property type="entry name" value="HYR"/>
    <property type="match status" value="1"/>
</dbReference>
<feature type="compositionally biased region" description="Basic and acidic residues" evidence="6">
    <location>
        <begin position="87"/>
        <end position="96"/>
    </location>
</feature>
<dbReference type="InterPro" id="IPR009030">
    <property type="entry name" value="Growth_fac_rcpt_cys_sf"/>
</dbReference>
<feature type="compositionally biased region" description="Basic residues" evidence="6">
    <location>
        <begin position="142"/>
        <end position="158"/>
    </location>
</feature>
<evidence type="ECO:0000313" key="11">
    <source>
        <dbReference type="RefSeq" id="XP_046588123.1"/>
    </source>
</evidence>
<evidence type="ECO:0000256" key="3">
    <source>
        <dbReference type="ARBA" id="ARBA00022737"/>
    </source>
</evidence>